<dbReference type="PANTHER" id="PTHR12548:SF4">
    <property type="entry name" value="TRANSCRIPTION FACTOR DP-1"/>
    <property type="match status" value="1"/>
</dbReference>
<evidence type="ECO:0000313" key="14">
    <source>
        <dbReference type="Proteomes" id="UP000472277"/>
    </source>
</evidence>
<evidence type="ECO:0000256" key="8">
    <source>
        <dbReference type="RuleBase" id="RU003796"/>
    </source>
</evidence>
<accession>A0A674BVA8</accession>
<dbReference type="PANTHER" id="PTHR12548">
    <property type="entry name" value="TRANSCRIPTION FACTOR DP"/>
    <property type="match status" value="1"/>
</dbReference>
<proteinExistence type="inferred from homology"/>
<keyword evidence="4 7" id="KW-0238">DNA-binding</keyword>
<evidence type="ECO:0000256" key="6">
    <source>
        <dbReference type="ARBA" id="ARBA00023242"/>
    </source>
</evidence>
<dbReference type="FunFam" id="1.10.10.10:FF:000047">
    <property type="entry name" value="Transcription factor"/>
    <property type="match status" value="1"/>
</dbReference>
<protein>
    <recommendedName>
        <fullName evidence="7">Transcription factor</fullName>
    </recommendedName>
</protein>
<reference evidence="13" key="2">
    <citation type="submission" date="2025-09" db="UniProtKB">
        <authorList>
            <consortium name="Ensembl"/>
        </authorList>
    </citation>
    <scope>IDENTIFICATION</scope>
</reference>
<dbReference type="GO" id="GO:0005634">
    <property type="term" value="C:nucleus"/>
    <property type="evidence" value="ECO:0007669"/>
    <property type="project" value="UniProtKB-SubCell"/>
</dbReference>
<comment type="similarity">
    <text evidence="2 7 8">Belongs to the E2F/DP family.</text>
</comment>
<dbReference type="Proteomes" id="UP000472277">
    <property type="component" value="Chromosome 39"/>
</dbReference>
<feature type="coiled-coil region" evidence="9">
    <location>
        <begin position="204"/>
        <end position="231"/>
    </location>
</feature>
<dbReference type="InterPro" id="IPR014889">
    <property type="entry name" value="Transc_factor_DP_C"/>
</dbReference>
<feature type="compositionally biased region" description="Acidic residues" evidence="10">
    <location>
        <begin position="388"/>
        <end position="404"/>
    </location>
</feature>
<dbReference type="FunFam" id="1.20.140.80:FF:000001">
    <property type="entry name" value="Transcription factor"/>
    <property type="match status" value="1"/>
</dbReference>
<dbReference type="InterPro" id="IPR037241">
    <property type="entry name" value="E2F-DP_heterodim"/>
</dbReference>
<dbReference type="InterPro" id="IPR015648">
    <property type="entry name" value="Transcrpt_fac_DP"/>
</dbReference>
<feature type="compositionally biased region" description="Polar residues" evidence="10">
    <location>
        <begin position="68"/>
        <end position="77"/>
    </location>
</feature>
<keyword evidence="3 7" id="KW-0805">Transcription regulation</keyword>
<dbReference type="InterPro" id="IPR036388">
    <property type="entry name" value="WH-like_DNA-bd_sf"/>
</dbReference>
<dbReference type="GO" id="GO:0000977">
    <property type="term" value="F:RNA polymerase II transcription regulatory region sequence-specific DNA binding"/>
    <property type="evidence" value="ECO:0007669"/>
    <property type="project" value="TreeGrafter"/>
</dbReference>
<dbReference type="Gene3D" id="1.20.140.80">
    <property type="entry name" value="Transcription factor DP"/>
    <property type="match status" value="1"/>
</dbReference>
<dbReference type="GO" id="GO:0051726">
    <property type="term" value="P:regulation of cell cycle"/>
    <property type="evidence" value="ECO:0007669"/>
    <property type="project" value="InterPro"/>
</dbReference>
<feature type="region of interest" description="Disordered" evidence="10">
    <location>
        <begin position="49"/>
        <end position="103"/>
    </location>
</feature>
<keyword evidence="6 7" id="KW-0539">Nucleus</keyword>
<evidence type="ECO:0000256" key="2">
    <source>
        <dbReference type="ARBA" id="ARBA00010940"/>
    </source>
</evidence>
<dbReference type="SUPFAM" id="SSF46785">
    <property type="entry name" value="Winged helix' DNA-binding domain"/>
    <property type="match status" value="1"/>
</dbReference>
<dbReference type="InterPro" id="IPR038168">
    <property type="entry name" value="TF_DP_C_sf"/>
</dbReference>
<evidence type="ECO:0000259" key="12">
    <source>
        <dbReference type="SMART" id="SM01372"/>
    </source>
</evidence>
<evidence type="ECO:0000256" key="9">
    <source>
        <dbReference type="SAM" id="Coils"/>
    </source>
</evidence>
<keyword evidence="14" id="KW-1185">Reference proteome</keyword>
<dbReference type="SMART" id="SM01138">
    <property type="entry name" value="DP"/>
    <property type="match status" value="1"/>
</dbReference>
<dbReference type="Gene3D" id="1.10.10.10">
    <property type="entry name" value="Winged helix-like DNA-binding domain superfamily/Winged helix DNA-binding domain"/>
    <property type="match status" value="1"/>
</dbReference>
<evidence type="ECO:0000256" key="5">
    <source>
        <dbReference type="ARBA" id="ARBA00023163"/>
    </source>
</evidence>
<dbReference type="InterPro" id="IPR003316">
    <property type="entry name" value="E2F_WHTH_DNA-bd_dom"/>
</dbReference>
<evidence type="ECO:0000259" key="11">
    <source>
        <dbReference type="SMART" id="SM01138"/>
    </source>
</evidence>
<dbReference type="PIRSF" id="PIRSF009404">
    <property type="entry name" value="Transcription_factor_DP"/>
    <property type="match status" value="1"/>
</dbReference>
<organism evidence="13 14">
    <name type="scientific">Salmo trutta</name>
    <name type="common">Brown trout</name>
    <dbReference type="NCBI Taxonomy" id="8032"/>
    <lineage>
        <taxon>Eukaryota</taxon>
        <taxon>Metazoa</taxon>
        <taxon>Chordata</taxon>
        <taxon>Craniata</taxon>
        <taxon>Vertebrata</taxon>
        <taxon>Euteleostomi</taxon>
        <taxon>Actinopterygii</taxon>
        <taxon>Neopterygii</taxon>
        <taxon>Teleostei</taxon>
        <taxon>Protacanthopterygii</taxon>
        <taxon>Salmoniformes</taxon>
        <taxon>Salmonidae</taxon>
        <taxon>Salmoninae</taxon>
        <taxon>Salmo</taxon>
    </lineage>
</organism>
<feature type="domain" description="E2F/DP family winged-helix DNA-binding" evidence="12">
    <location>
        <begin position="99"/>
        <end position="195"/>
    </location>
</feature>
<dbReference type="SUPFAM" id="SSF144074">
    <property type="entry name" value="E2F-DP heterodimerization region"/>
    <property type="match status" value="1"/>
</dbReference>
<dbReference type="Pfam" id="PF08781">
    <property type="entry name" value="DP"/>
    <property type="match status" value="1"/>
</dbReference>
<keyword evidence="5 7" id="KW-0804">Transcription</keyword>
<dbReference type="Pfam" id="PF02319">
    <property type="entry name" value="WHD_E2F_TDP"/>
    <property type="match status" value="1"/>
</dbReference>
<dbReference type="GeneTree" id="ENSGT00940000154652"/>
<dbReference type="InterPro" id="IPR036390">
    <property type="entry name" value="WH_DNA-bd_sf"/>
</dbReference>
<keyword evidence="9" id="KW-0175">Coiled coil</keyword>
<reference evidence="13" key="1">
    <citation type="submission" date="2025-08" db="UniProtKB">
        <authorList>
            <consortium name="Ensembl"/>
        </authorList>
    </citation>
    <scope>IDENTIFICATION</scope>
</reference>
<evidence type="ECO:0000256" key="10">
    <source>
        <dbReference type="SAM" id="MobiDB-lite"/>
    </source>
</evidence>
<evidence type="ECO:0000256" key="7">
    <source>
        <dbReference type="PIRNR" id="PIRNR009404"/>
    </source>
</evidence>
<dbReference type="Ensembl" id="ENSSTUT00000079937.1">
    <property type="protein sequence ID" value="ENSSTUP00000075182.1"/>
    <property type="gene ID" value="ENSSTUG00000032999.1"/>
</dbReference>
<gene>
    <name evidence="13" type="primary">TFDP1</name>
</gene>
<dbReference type="AlphaFoldDB" id="A0A674BVA8"/>
<comment type="subcellular location">
    <subcellularLocation>
        <location evidence="1 7 8">Nucleus</location>
    </subcellularLocation>
</comment>
<dbReference type="CDD" id="cd14458">
    <property type="entry name" value="DP_DD"/>
    <property type="match status" value="1"/>
</dbReference>
<evidence type="ECO:0000313" key="13">
    <source>
        <dbReference type="Ensembl" id="ENSSTUP00000075182.1"/>
    </source>
</evidence>
<feature type="region of interest" description="Disordered" evidence="10">
    <location>
        <begin position="368"/>
        <end position="404"/>
    </location>
</feature>
<dbReference type="GO" id="GO:0005667">
    <property type="term" value="C:transcription regulator complex"/>
    <property type="evidence" value="ECO:0007669"/>
    <property type="project" value="InterPro"/>
</dbReference>
<sequence>MKVFYNQNLSPSKGVLSLVTVHPQSLSVGKQLLPKTLGPSNVNIAPHMVMGTPQRPSGSGGLVMGSPHTPSTQYRPQSQPPDASPWSTGKRGTGKKGDKNGKGLRHFSMKVCEKVQKKGVTTYNEVADELVAEFSANDTLLSPDAQVLHLGHLSLSPPQHSYDQKNIRRRVYDALNVLMAMNIISKEKKEIRWIGLPTNSAQECQSLEVERERRLERIKQKQSQLQELILQQIAFKRLVQRNRAAEQQAGRAPPPNSVINLPFIIINTSKRTVIDCSISNDKFEYLFNFDNMFEIHDDIEVLKRMGLACGLEVGHCSPEDLKEARTLVPRALEPYVTGQYGWLPQGTLVPRALEPYVTGHSADGTVASISNDSHYSGSRGHTPVSYMADEEEDDEDYDDDDLNQ</sequence>
<evidence type="ECO:0000256" key="1">
    <source>
        <dbReference type="ARBA" id="ARBA00004123"/>
    </source>
</evidence>
<evidence type="ECO:0000256" key="4">
    <source>
        <dbReference type="ARBA" id="ARBA00023125"/>
    </source>
</evidence>
<evidence type="ECO:0000256" key="3">
    <source>
        <dbReference type="ARBA" id="ARBA00023015"/>
    </source>
</evidence>
<dbReference type="SMART" id="SM01372">
    <property type="entry name" value="E2F_TDP"/>
    <property type="match status" value="1"/>
</dbReference>
<name>A0A674BVA8_SALTR</name>
<dbReference type="GO" id="GO:0000981">
    <property type="term" value="F:DNA-binding transcription factor activity, RNA polymerase II-specific"/>
    <property type="evidence" value="ECO:0007669"/>
    <property type="project" value="TreeGrafter"/>
</dbReference>
<feature type="domain" description="Transcription factor DP C-terminal" evidence="11">
    <location>
        <begin position="202"/>
        <end position="342"/>
    </location>
</feature>